<dbReference type="PANTHER" id="PTHR30329:SF16">
    <property type="entry name" value="CHEMOTAXIS MOTB PROTEIN"/>
    <property type="match status" value="1"/>
</dbReference>
<evidence type="ECO:0000259" key="10">
    <source>
        <dbReference type="PROSITE" id="PS51123"/>
    </source>
</evidence>
<dbReference type="SUPFAM" id="SSF103088">
    <property type="entry name" value="OmpA-like"/>
    <property type="match status" value="1"/>
</dbReference>
<reference evidence="12" key="1">
    <citation type="journal article" date="2017" name="Appl. Environ. Microbiol.">
        <title>Genomic Analysis of Calderihabitans maritimus KKC1, a Thermophilic, Hydrogenogenic, Carboxydotrophic Bacterium Isolated from Marine Sediment.</title>
        <authorList>
            <person name="Omae K."/>
            <person name="Yoneda Y."/>
            <person name="Fukuyama Y."/>
            <person name="Yoshida T."/>
            <person name="Sako Y."/>
        </authorList>
    </citation>
    <scope>NUCLEOTIDE SEQUENCE [LARGE SCALE GENOMIC DNA]</scope>
    <source>
        <strain evidence="12">KKC1</strain>
    </source>
</reference>
<evidence type="ECO:0000256" key="6">
    <source>
        <dbReference type="ARBA" id="ARBA00022989"/>
    </source>
</evidence>
<organism evidence="11 12">
    <name type="scientific">Calderihabitans maritimus</name>
    <dbReference type="NCBI Taxonomy" id="1246530"/>
    <lineage>
        <taxon>Bacteria</taxon>
        <taxon>Bacillati</taxon>
        <taxon>Bacillota</taxon>
        <taxon>Clostridia</taxon>
        <taxon>Neomoorellales</taxon>
        <taxon>Calderihabitantaceae</taxon>
        <taxon>Calderihabitans</taxon>
    </lineage>
</organism>
<dbReference type="GO" id="GO:0009279">
    <property type="term" value="C:cell outer membrane"/>
    <property type="evidence" value="ECO:0007669"/>
    <property type="project" value="UniProtKB-SubCell"/>
</dbReference>
<keyword evidence="7 8" id="KW-0472">Membrane</keyword>
<keyword evidence="12" id="KW-1185">Reference proteome</keyword>
<keyword evidence="4" id="KW-1003">Cell membrane</keyword>
<dbReference type="InterPro" id="IPR050330">
    <property type="entry name" value="Bact_OuterMem_StrucFunc"/>
</dbReference>
<dbReference type="PROSITE" id="PS51123">
    <property type="entry name" value="OMPA_2"/>
    <property type="match status" value="1"/>
</dbReference>
<dbReference type="Pfam" id="PF00691">
    <property type="entry name" value="OmpA"/>
    <property type="match status" value="1"/>
</dbReference>
<evidence type="ECO:0000256" key="7">
    <source>
        <dbReference type="ARBA" id="ARBA00023136"/>
    </source>
</evidence>
<dbReference type="PANTHER" id="PTHR30329">
    <property type="entry name" value="STATOR ELEMENT OF FLAGELLAR MOTOR COMPLEX"/>
    <property type="match status" value="1"/>
</dbReference>
<evidence type="ECO:0000256" key="9">
    <source>
        <dbReference type="SAM" id="Phobius"/>
    </source>
</evidence>
<dbReference type="AlphaFoldDB" id="A0A1Z5HTQ9"/>
<keyword evidence="11" id="KW-0966">Cell projection</keyword>
<sequence>MPKKDREDIREQGAPAWMVTYSDLMTLLLVFFVLIYSFSVLDVQKFKAFIASFPGVGVLDKGTAPLDWEQKFAEGNTPGVEENLPRPESRLDPLVGVYALIQQYLQEKGLEEDVLATYEDRGIALDIKERILFDSGKADLKPEAKEFLDGLAGLLSKLPNQISVEGHTDNRPINTVEFPSNWELSAARASRVVRYFTEKHNLDPRKFVVVGFGEYHPVAPNDTPENQAQNRRVVIVINAKNIYETGVYLNESRAEERQ</sequence>
<evidence type="ECO:0000256" key="1">
    <source>
        <dbReference type="ARBA" id="ARBA00004162"/>
    </source>
</evidence>
<gene>
    <name evidence="11" type="ORF">KKC1_20720</name>
</gene>
<dbReference type="InterPro" id="IPR025713">
    <property type="entry name" value="MotB-like_N_dom"/>
</dbReference>
<evidence type="ECO:0000256" key="4">
    <source>
        <dbReference type="ARBA" id="ARBA00022475"/>
    </source>
</evidence>
<dbReference type="CDD" id="cd07185">
    <property type="entry name" value="OmpA_C-like"/>
    <property type="match status" value="1"/>
</dbReference>
<dbReference type="InterPro" id="IPR006665">
    <property type="entry name" value="OmpA-like"/>
</dbReference>
<dbReference type="GO" id="GO:0005886">
    <property type="term" value="C:plasma membrane"/>
    <property type="evidence" value="ECO:0007669"/>
    <property type="project" value="UniProtKB-SubCell"/>
</dbReference>
<dbReference type="InterPro" id="IPR006664">
    <property type="entry name" value="OMP_bac"/>
</dbReference>
<comment type="caution">
    <text evidence="11">The sequence shown here is derived from an EMBL/GenBank/DDBJ whole genome shotgun (WGS) entry which is preliminary data.</text>
</comment>
<keyword evidence="6 9" id="KW-1133">Transmembrane helix</keyword>
<keyword evidence="11" id="KW-0969">Cilium</keyword>
<dbReference type="PRINTS" id="PR01021">
    <property type="entry name" value="OMPADOMAIN"/>
</dbReference>
<keyword evidence="5 9" id="KW-0812">Transmembrane</keyword>
<evidence type="ECO:0000256" key="3">
    <source>
        <dbReference type="ARBA" id="ARBA00008914"/>
    </source>
</evidence>
<comment type="subcellular location">
    <subcellularLocation>
        <location evidence="1">Cell membrane</location>
        <topology evidence="1">Single-pass membrane protein</topology>
    </subcellularLocation>
    <subcellularLocation>
        <location evidence="2">Cell outer membrane</location>
    </subcellularLocation>
</comment>
<dbReference type="Gene3D" id="3.30.1330.60">
    <property type="entry name" value="OmpA-like domain"/>
    <property type="match status" value="1"/>
</dbReference>
<dbReference type="InterPro" id="IPR036737">
    <property type="entry name" value="OmpA-like_sf"/>
</dbReference>
<accession>A0A1Z5HTQ9</accession>
<evidence type="ECO:0000256" key="2">
    <source>
        <dbReference type="ARBA" id="ARBA00004442"/>
    </source>
</evidence>
<evidence type="ECO:0000256" key="8">
    <source>
        <dbReference type="PROSITE-ProRule" id="PRU00473"/>
    </source>
</evidence>
<dbReference type="Pfam" id="PF13677">
    <property type="entry name" value="MotB_plug"/>
    <property type="match status" value="1"/>
</dbReference>
<dbReference type="Proteomes" id="UP000197032">
    <property type="component" value="Unassembled WGS sequence"/>
</dbReference>
<name>A0A1Z5HTQ9_9FIRM</name>
<evidence type="ECO:0000256" key="5">
    <source>
        <dbReference type="ARBA" id="ARBA00022692"/>
    </source>
</evidence>
<comment type="similarity">
    <text evidence="3">Belongs to the MotB family.</text>
</comment>
<proteinExistence type="inferred from homology"/>
<evidence type="ECO:0000313" key="12">
    <source>
        <dbReference type="Proteomes" id="UP000197032"/>
    </source>
</evidence>
<dbReference type="OrthoDB" id="9815217at2"/>
<dbReference type="RefSeq" id="WP_088554175.1">
    <property type="nucleotide sequence ID" value="NZ_BDGJ01000111.1"/>
</dbReference>
<keyword evidence="11" id="KW-0282">Flagellum</keyword>
<evidence type="ECO:0000313" key="11">
    <source>
        <dbReference type="EMBL" id="GAW92926.1"/>
    </source>
</evidence>
<dbReference type="EMBL" id="BDGJ01000111">
    <property type="protein sequence ID" value="GAW92926.1"/>
    <property type="molecule type" value="Genomic_DNA"/>
</dbReference>
<feature type="transmembrane region" description="Helical" evidence="9">
    <location>
        <begin position="21"/>
        <end position="41"/>
    </location>
</feature>
<feature type="domain" description="OmpA-like" evidence="10">
    <location>
        <begin position="120"/>
        <end position="241"/>
    </location>
</feature>
<protein>
    <submittedName>
        <fullName evidence="11">Flagellar motor protein</fullName>
    </submittedName>
</protein>